<evidence type="ECO:0000256" key="2">
    <source>
        <dbReference type="ARBA" id="ARBA00023224"/>
    </source>
</evidence>
<dbReference type="PANTHER" id="PTHR32089">
    <property type="entry name" value="METHYL-ACCEPTING CHEMOTAXIS PROTEIN MCPB"/>
    <property type="match status" value="1"/>
</dbReference>
<evidence type="ECO:0000256" key="1">
    <source>
        <dbReference type="ARBA" id="ARBA00004370"/>
    </source>
</evidence>
<dbReference type="CDD" id="cd18773">
    <property type="entry name" value="PDC1_HK_sensor"/>
    <property type="match status" value="1"/>
</dbReference>
<comment type="caution">
    <text evidence="6">The sequence shown here is derived from an EMBL/GenBank/DDBJ whole genome shotgun (WGS) entry which is preliminary data.</text>
</comment>
<evidence type="ECO:0000259" key="5">
    <source>
        <dbReference type="PROSITE" id="PS50111"/>
    </source>
</evidence>
<feature type="transmembrane region" description="Helical" evidence="4">
    <location>
        <begin position="29"/>
        <end position="48"/>
    </location>
</feature>
<feature type="transmembrane region" description="Helical" evidence="4">
    <location>
        <begin position="293"/>
        <end position="315"/>
    </location>
</feature>
<keyword evidence="4" id="KW-0472">Membrane</keyword>
<dbReference type="Pfam" id="PF00015">
    <property type="entry name" value="MCPsignal"/>
    <property type="match status" value="1"/>
</dbReference>
<dbReference type="Gene3D" id="1.10.287.950">
    <property type="entry name" value="Methyl-accepting chemotaxis protein"/>
    <property type="match status" value="1"/>
</dbReference>
<dbReference type="PANTHER" id="PTHR32089:SF112">
    <property type="entry name" value="LYSOZYME-LIKE PROTEIN-RELATED"/>
    <property type="match status" value="1"/>
</dbReference>
<dbReference type="Proteomes" id="UP000887104">
    <property type="component" value="Unassembled WGS sequence"/>
</dbReference>
<evidence type="ECO:0000313" key="6">
    <source>
        <dbReference type="EMBL" id="GIU52165.1"/>
    </source>
</evidence>
<dbReference type="SMART" id="SM00283">
    <property type="entry name" value="MA"/>
    <property type="match status" value="1"/>
</dbReference>
<dbReference type="PROSITE" id="PS50111">
    <property type="entry name" value="CHEMOTAXIS_TRANSDUC_2"/>
    <property type="match status" value="1"/>
</dbReference>
<keyword evidence="4" id="KW-1133">Transmembrane helix</keyword>
<evidence type="ECO:0000256" key="4">
    <source>
        <dbReference type="SAM" id="Phobius"/>
    </source>
</evidence>
<dbReference type="CDD" id="cd11386">
    <property type="entry name" value="MCP_signal"/>
    <property type="match status" value="1"/>
</dbReference>
<name>A0ABQ4PRL8_9GAMM</name>
<organism evidence="6 7">
    <name type="scientific">Shewanella sairae</name>
    <dbReference type="NCBI Taxonomy" id="190310"/>
    <lineage>
        <taxon>Bacteria</taxon>
        <taxon>Pseudomonadati</taxon>
        <taxon>Pseudomonadota</taxon>
        <taxon>Gammaproteobacteria</taxon>
        <taxon>Alteromonadales</taxon>
        <taxon>Shewanellaceae</taxon>
        <taxon>Shewanella</taxon>
    </lineage>
</organism>
<evidence type="ECO:0000313" key="7">
    <source>
        <dbReference type="Proteomes" id="UP000887104"/>
    </source>
</evidence>
<reference evidence="6" key="1">
    <citation type="submission" date="2021-05" db="EMBL/GenBank/DDBJ databases">
        <title>Molecular characterization for Shewanella algae harboring chromosomal blaOXA-55-like strains isolated from clinical and environment sample.</title>
        <authorList>
            <person name="Ohama Y."/>
            <person name="Aoki K."/>
            <person name="Harada S."/>
            <person name="Moriya K."/>
            <person name="Ishii Y."/>
            <person name="Tateda K."/>
        </authorList>
    </citation>
    <scope>NUCLEOTIDE SEQUENCE</scope>
    <source>
        <strain evidence="6">JCM 11563</strain>
    </source>
</reference>
<evidence type="ECO:0000256" key="3">
    <source>
        <dbReference type="PROSITE-ProRule" id="PRU00284"/>
    </source>
</evidence>
<proteinExistence type="predicted"/>
<dbReference type="SUPFAM" id="SSF58104">
    <property type="entry name" value="Methyl-accepting chemotaxis protein (MCP) signaling domain"/>
    <property type="match status" value="1"/>
</dbReference>
<keyword evidence="2 3" id="KW-0807">Transducer</keyword>
<dbReference type="Gene3D" id="3.30.450.20">
    <property type="entry name" value="PAS domain"/>
    <property type="match status" value="2"/>
</dbReference>
<gene>
    <name evidence="6" type="ORF">TUM4438_44150</name>
</gene>
<dbReference type="InterPro" id="IPR004089">
    <property type="entry name" value="MCPsignal_dom"/>
</dbReference>
<keyword evidence="7" id="KW-1185">Reference proteome</keyword>
<comment type="subcellular location">
    <subcellularLocation>
        <location evidence="1">Membrane</location>
    </subcellularLocation>
</comment>
<accession>A0ABQ4PRL8</accession>
<keyword evidence="4" id="KW-0812">Transmembrane</keyword>
<sequence>MVIGLALFLLIQNFMNPFKKLSTCSQFQWAFSILITAIVVILSVTNLLKIKSASTANYQQNLAHASMIVSVTIEQKLNAYFNNLEAVASGLLDTQGQLVIDDHIIDRLVENDKKLNSSNYFIALPDGALFTAKSHGLHSTNARLSKREWFINIMQGQTRVVTTPFKASSGNDSISLAVPVVRNNQIIAIVGLSLLTNNLSEFISELSENNNIFVTREDGYLMAAPEPQMVGQNLFKLRPSFEQYSKLSRSSHTYGVLGQEGQFYAASMKSEATQWVVWSLAEWSAINSTSREIVVINLIAGIGLVIIGFFIAYLLTKKLIYSPIGGEPLDIERQVALIAQGDLSNIPDIKENDSGIYRSTILMGKRLYQMVLSISKSADNLSKESGKLSQLSIKVLNSSAIQMAELDQVVTGMDSLKITAADIASNASTTTALCNSTALNSQRGLDLVNHVALNVELLAKSIDDAQHVINSAHKESLNVGSILDVINAISEQTNLLALNAAIEAARAGVHGRGFAVVADEVRTLANRTRQSTDEIRGMIELLQVNTNQSVNLMTESTNHASTTQTIANEACEALAIIKSNINELQLSNQHITMSAEEQSQVVININEGVLEVSKLANETTENIQSNAVTIQSLTSMAEHLKANAGFFKLQ</sequence>
<feature type="domain" description="Methyl-accepting transducer" evidence="5">
    <location>
        <begin position="377"/>
        <end position="613"/>
    </location>
</feature>
<protein>
    <submittedName>
        <fullName evidence="6">Methyl-accepting chemotaxis protein</fullName>
    </submittedName>
</protein>
<dbReference type="EMBL" id="BPEY01000158">
    <property type="protein sequence ID" value="GIU52165.1"/>
    <property type="molecule type" value="Genomic_DNA"/>
</dbReference>